<keyword evidence="7 13" id="KW-0067">ATP-binding</keyword>
<dbReference type="Pfam" id="PF12344">
    <property type="entry name" value="UvrB"/>
    <property type="match status" value="1"/>
</dbReference>
<dbReference type="SMART" id="SM00490">
    <property type="entry name" value="HELICc"/>
    <property type="match status" value="1"/>
</dbReference>
<evidence type="ECO:0000256" key="3">
    <source>
        <dbReference type="ARBA" id="ARBA00022490"/>
    </source>
</evidence>
<keyword evidence="6 13" id="KW-0228">DNA excision</keyword>
<dbReference type="GO" id="GO:0003677">
    <property type="term" value="F:DNA binding"/>
    <property type="evidence" value="ECO:0007669"/>
    <property type="project" value="UniProtKB-UniRule"/>
</dbReference>
<dbReference type="NCBIfam" id="TIGR00631">
    <property type="entry name" value="uvrb"/>
    <property type="match status" value="1"/>
</dbReference>
<dbReference type="STRING" id="683124.SAMN05444337_2633"/>
<dbReference type="GO" id="GO:0005524">
    <property type="term" value="F:ATP binding"/>
    <property type="evidence" value="ECO:0007669"/>
    <property type="project" value="UniProtKB-UniRule"/>
</dbReference>
<evidence type="ECO:0000256" key="9">
    <source>
        <dbReference type="ARBA" id="ARBA00023204"/>
    </source>
</evidence>
<dbReference type="NCBIfam" id="NF003673">
    <property type="entry name" value="PRK05298.1"/>
    <property type="match status" value="1"/>
</dbReference>
<dbReference type="GO" id="GO:0005737">
    <property type="term" value="C:cytoplasm"/>
    <property type="evidence" value="ECO:0007669"/>
    <property type="project" value="UniProtKB-SubCell"/>
</dbReference>
<accession>A0A1M6M5C0</accession>
<evidence type="ECO:0000256" key="5">
    <source>
        <dbReference type="ARBA" id="ARBA00022763"/>
    </source>
</evidence>
<feature type="short sequence motif" description="Beta-hairpin" evidence="13">
    <location>
        <begin position="90"/>
        <end position="113"/>
    </location>
</feature>
<feature type="binding site" evidence="13">
    <location>
        <begin position="37"/>
        <end position="44"/>
    </location>
    <ligand>
        <name>ATP</name>
        <dbReference type="ChEBI" id="CHEBI:30616"/>
    </ligand>
</feature>
<dbReference type="OrthoDB" id="9806651at2"/>
<keyword evidence="8 13" id="KW-0267">Excision nuclease</keyword>
<evidence type="ECO:0000256" key="4">
    <source>
        <dbReference type="ARBA" id="ARBA00022741"/>
    </source>
</evidence>
<dbReference type="InterPro" id="IPR024759">
    <property type="entry name" value="UvrB_YAD/RRR_dom"/>
</dbReference>
<protein>
    <recommendedName>
        <fullName evidence="12 13">UvrABC system protein B</fullName>
        <shortName evidence="13">Protein UvrB</shortName>
    </recommendedName>
    <alternativeName>
        <fullName evidence="13">Excinuclease ABC subunit B</fullName>
    </alternativeName>
</protein>
<keyword evidence="10 13" id="KW-0742">SOS response</keyword>
<dbReference type="Pfam" id="PF17757">
    <property type="entry name" value="UvrB_inter"/>
    <property type="match status" value="1"/>
</dbReference>
<proteinExistence type="inferred from homology"/>
<evidence type="ECO:0000256" key="7">
    <source>
        <dbReference type="ARBA" id="ARBA00022840"/>
    </source>
</evidence>
<keyword evidence="4 13" id="KW-0547">Nucleotide-binding</keyword>
<evidence type="ECO:0000259" key="18">
    <source>
        <dbReference type="PROSITE" id="PS51194"/>
    </source>
</evidence>
<dbReference type="InterPro" id="IPR004807">
    <property type="entry name" value="UvrB"/>
</dbReference>
<dbReference type="Pfam" id="PF04851">
    <property type="entry name" value="ResIII"/>
    <property type="match status" value="1"/>
</dbReference>
<dbReference type="GO" id="GO:0009381">
    <property type="term" value="F:excinuclease ABC activity"/>
    <property type="evidence" value="ECO:0007669"/>
    <property type="project" value="UniProtKB-UniRule"/>
</dbReference>
<comment type="domain">
    <text evidence="13">The beta-hairpin motif is involved in DNA binding.</text>
</comment>
<dbReference type="GO" id="GO:0009432">
    <property type="term" value="P:SOS response"/>
    <property type="evidence" value="ECO:0007669"/>
    <property type="project" value="UniProtKB-UniRule"/>
</dbReference>
<keyword evidence="3 13" id="KW-0963">Cytoplasm</keyword>
<reference evidence="19 20" key="1">
    <citation type="submission" date="2016-11" db="EMBL/GenBank/DDBJ databases">
        <authorList>
            <person name="Jaros S."/>
            <person name="Januszkiewicz K."/>
            <person name="Wedrychowicz H."/>
        </authorList>
    </citation>
    <scope>NUCLEOTIDE SEQUENCE [LARGE SCALE GENOMIC DNA]</scope>
    <source>
        <strain evidence="19 20">DSM 22807</strain>
    </source>
</reference>
<dbReference type="SUPFAM" id="SSF52540">
    <property type="entry name" value="P-loop containing nucleoside triphosphate hydrolases"/>
    <property type="match status" value="2"/>
</dbReference>
<evidence type="ECO:0000256" key="10">
    <source>
        <dbReference type="ARBA" id="ARBA00023236"/>
    </source>
</evidence>
<name>A0A1M6M5C0_9FLAO</name>
<sequence>MKFQVVSEYSPTGDQPQAIKKLSDGIINGEQFQTLLGVTGSGKTFTVANVVQEVQRPTLVLAHNKTLAAQLYSEFKQFFPNNAVEYFVSYYDYYQPEAYIPVTGTYIEKDLSINEELEKMRLSTTSALLSGRRDVLVVASVSCLYGIGNPVEFQKNVISLDNGQEISRTKLLHRLVQSLYARTEAEFTPGTFRIKGDTVEIFPSYADEPFRIHFFGDEIEEIEAFDAKTSQVLERYEKLNIYPANMFVTSPDVLQNAIWEIQQDMVKQVDYFKEIGKHLEAKRLEERTNFDLEMIRELGYCSGIENYSRYLDGRAPGTRPFCLLDYFPDDYLMVIDESHVTISQVHAMYGGDRSRKENLVEYGFRLPAAMDNRPLKFEEFEGLQNQVVYVSATPADYELKKSEGIYVEQVIRPTGLLDPIIEVRPSANQIDDLIEEIQLRCEADERVLVTTLTKRMAEELAKYLTKVAIRCRYVHSDIDTLERVEIMQDLRKGLFDVLIGVNLLREGLDLPEVSLVAILDADKEGFLRSHRSLTQTVGRAARNVNGKAIMYADKITDSMQRTIDETNYRREKQMNYNKEHNLVPKALNKSIENALTKNQVSNYGYDAPKIAAEPENEYLSKTEIEKRIREKRKAMEKAAKDLDFMQAAKLRDEIQALQEKI</sequence>
<dbReference type="InterPro" id="IPR001650">
    <property type="entry name" value="Helicase_C-like"/>
</dbReference>
<evidence type="ECO:0000256" key="13">
    <source>
        <dbReference type="HAMAP-Rule" id="MF_00204"/>
    </source>
</evidence>
<dbReference type="InterPro" id="IPR027417">
    <property type="entry name" value="P-loop_NTPase"/>
</dbReference>
<evidence type="ECO:0000259" key="16">
    <source>
        <dbReference type="PROSITE" id="PS50151"/>
    </source>
</evidence>
<dbReference type="PROSITE" id="PS51192">
    <property type="entry name" value="HELICASE_ATP_BIND_1"/>
    <property type="match status" value="1"/>
</dbReference>
<dbReference type="Gene3D" id="4.10.860.10">
    <property type="entry name" value="UVR domain"/>
    <property type="match status" value="1"/>
</dbReference>
<comment type="function">
    <text evidence="13">The UvrABC repair system catalyzes the recognition and processing of DNA lesions. A damage recognition complex composed of 2 UvrA and 2 UvrB subunits scans DNA for abnormalities. Upon binding of the UvrA(2)B(2) complex to a putative damaged site, the DNA wraps around one UvrB monomer. DNA wrap is dependent on ATP binding by UvrB and probably causes local melting of the DNA helix, facilitating insertion of UvrB beta-hairpin between the DNA strands. Then UvrB probes one DNA strand for the presence of a lesion. If a lesion is found the UvrA subunits dissociate and the UvrB-DNA preincision complex is formed. This complex is subsequently bound by UvrC and the second UvrB is released. If no lesion is found, the DNA wraps around the other UvrB subunit that will check the other stand for damage.</text>
</comment>
<dbReference type="Proteomes" id="UP000184232">
    <property type="component" value="Unassembled WGS sequence"/>
</dbReference>
<dbReference type="AlphaFoldDB" id="A0A1M6M5C0"/>
<dbReference type="RefSeq" id="WP_072785838.1">
    <property type="nucleotide sequence ID" value="NZ_CP045292.1"/>
</dbReference>
<dbReference type="InterPro" id="IPR036876">
    <property type="entry name" value="UVR_dom_sf"/>
</dbReference>
<evidence type="ECO:0000313" key="19">
    <source>
        <dbReference type="EMBL" id="SHJ78638.1"/>
    </source>
</evidence>
<evidence type="ECO:0000256" key="8">
    <source>
        <dbReference type="ARBA" id="ARBA00022881"/>
    </source>
</evidence>
<dbReference type="Pfam" id="PF02151">
    <property type="entry name" value="UVR"/>
    <property type="match status" value="1"/>
</dbReference>
<evidence type="ECO:0000256" key="12">
    <source>
        <dbReference type="ARBA" id="ARBA00029504"/>
    </source>
</evidence>
<dbReference type="CDD" id="cd17916">
    <property type="entry name" value="DEXHc_UvrB"/>
    <property type="match status" value="1"/>
</dbReference>
<evidence type="ECO:0000256" key="2">
    <source>
        <dbReference type="ARBA" id="ARBA00008533"/>
    </source>
</evidence>
<organism evidence="19 20">
    <name type="scientific">Flavobacterium haoranii</name>
    <dbReference type="NCBI Taxonomy" id="683124"/>
    <lineage>
        <taxon>Bacteria</taxon>
        <taxon>Pseudomonadati</taxon>
        <taxon>Bacteroidota</taxon>
        <taxon>Flavobacteriia</taxon>
        <taxon>Flavobacteriales</taxon>
        <taxon>Flavobacteriaceae</taxon>
        <taxon>Flavobacterium</taxon>
    </lineage>
</organism>
<dbReference type="InterPro" id="IPR006935">
    <property type="entry name" value="Helicase/UvrB_N"/>
</dbReference>
<dbReference type="HAMAP" id="MF_00204">
    <property type="entry name" value="UvrB"/>
    <property type="match status" value="1"/>
</dbReference>
<gene>
    <name evidence="13" type="primary">uvrB</name>
    <name evidence="19" type="ORF">SAMN05444337_2633</name>
</gene>
<dbReference type="CDD" id="cd18790">
    <property type="entry name" value="SF2_C_UvrB"/>
    <property type="match status" value="1"/>
</dbReference>
<comment type="similarity">
    <text evidence="2 13 14">Belongs to the UvrB family.</text>
</comment>
<dbReference type="Pfam" id="PF00271">
    <property type="entry name" value="Helicase_C"/>
    <property type="match status" value="1"/>
</dbReference>
<comment type="subcellular location">
    <subcellularLocation>
        <location evidence="1 13 14">Cytoplasm</location>
    </subcellularLocation>
</comment>
<dbReference type="GO" id="GO:0016887">
    <property type="term" value="F:ATP hydrolysis activity"/>
    <property type="evidence" value="ECO:0007669"/>
    <property type="project" value="InterPro"/>
</dbReference>
<dbReference type="EMBL" id="FQZH01000006">
    <property type="protein sequence ID" value="SHJ78638.1"/>
    <property type="molecule type" value="Genomic_DNA"/>
</dbReference>
<keyword evidence="15" id="KW-0175">Coiled coil</keyword>
<keyword evidence="9 13" id="KW-0234">DNA repair</keyword>
<dbReference type="PROSITE" id="PS50151">
    <property type="entry name" value="UVR"/>
    <property type="match status" value="1"/>
</dbReference>
<evidence type="ECO:0000256" key="15">
    <source>
        <dbReference type="SAM" id="Coils"/>
    </source>
</evidence>
<keyword evidence="20" id="KW-1185">Reference proteome</keyword>
<dbReference type="GO" id="GO:0006289">
    <property type="term" value="P:nucleotide-excision repair"/>
    <property type="evidence" value="ECO:0007669"/>
    <property type="project" value="UniProtKB-UniRule"/>
</dbReference>
<dbReference type="SMART" id="SM00487">
    <property type="entry name" value="DEXDc"/>
    <property type="match status" value="1"/>
</dbReference>
<evidence type="ECO:0000259" key="17">
    <source>
        <dbReference type="PROSITE" id="PS51192"/>
    </source>
</evidence>
<feature type="domain" description="Helicase C-terminal" evidence="18">
    <location>
        <begin position="429"/>
        <end position="591"/>
    </location>
</feature>
<keyword evidence="5 13" id="KW-0227">DNA damage</keyword>
<dbReference type="InterPro" id="IPR041471">
    <property type="entry name" value="UvrB_inter"/>
</dbReference>
<dbReference type="InterPro" id="IPR014001">
    <property type="entry name" value="Helicase_ATP-bd"/>
</dbReference>
<dbReference type="PROSITE" id="PS51194">
    <property type="entry name" value="HELICASE_CTER"/>
    <property type="match status" value="1"/>
</dbReference>
<comment type="subunit">
    <text evidence="11 13 14">Forms a heterotetramer with UvrA during the search for lesions. Interacts with UvrC in an incision complex.</text>
</comment>
<dbReference type="PANTHER" id="PTHR24029">
    <property type="entry name" value="UVRABC SYSTEM PROTEIN B"/>
    <property type="match status" value="1"/>
</dbReference>
<evidence type="ECO:0000256" key="6">
    <source>
        <dbReference type="ARBA" id="ARBA00022769"/>
    </source>
</evidence>
<evidence type="ECO:0000256" key="11">
    <source>
        <dbReference type="ARBA" id="ARBA00026033"/>
    </source>
</evidence>
<dbReference type="Gene3D" id="3.40.50.300">
    <property type="entry name" value="P-loop containing nucleotide triphosphate hydrolases"/>
    <property type="match status" value="3"/>
</dbReference>
<evidence type="ECO:0000256" key="14">
    <source>
        <dbReference type="RuleBase" id="RU003587"/>
    </source>
</evidence>
<feature type="domain" description="UVR" evidence="16">
    <location>
        <begin position="625"/>
        <end position="660"/>
    </location>
</feature>
<evidence type="ECO:0000256" key="1">
    <source>
        <dbReference type="ARBA" id="ARBA00004496"/>
    </source>
</evidence>
<dbReference type="GO" id="GO:0009380">
    <property type="term" value="C:excinuclease repair complex"/>
    <property type="evidence" value="ECO:0007669"/>
    <property type="project" value="InterPro"/>
</dbReference>
<feature type="coiled-coil region" evidence="15">
    <location>
        <begin position="621"/>
        <end position="648"/>
    </location>
</feature>
<feature type="domain" description="Helicase ATP-binding" evidence="17">
    <location>
        <begin position="24"/>
        <end position="160"/>
    </location>
</feature>
<evidence type="ECO:0000313" key="20">
    <source>
        <dbReference type="Proteomes" id="UP000184232"/>
    </source>
</evidence>
<dbReference type="PANTHER" id="PTHR24029:SF0">
    <property type="entry name" value="UVRABC SYSTEM PROTEIN B"/>
    <property type="match status" value="1"/>
</dbReference>
<dbReference type="SUPFAM" id="SSF46600">
    <property type="entry name" value="C-terminal UvrC-binding domain of UvrB"/>
    <property type="match status" value="1"/>
</dbReference>
<dbReference type="InterPro" id="IPR001943">
    <property type="entry name" value="UVR_dom"/>
</dbReference>